<dbReference type="AlphaFoldDB" id="A0A8K0C3C2"/>
<feature type="chain" id="PRO_5035467265" evidence="1">
    <location>
        <begin position="23"/>
        <end position="183"/>
    </location>
</feature>
<dbReference type="SMART" id="SM00696">
    <property type="entry name" value="DM9"/>
    <property type="match status" value="2"/>
</dbReference>
<name>A0A8K0C3C2_IGNLU</name>
<comment type="caution">
    <text evidence="2">The sequence shown here is derived from an EMBL/GenBank/DDBJ whole genome shotgun (WGS) entry which is preliminary data.</text>
</comment>
<evidence type="ECO:0000256" key="1">
    <source>
        <dbReference type="SAM" id="SignalP"/>
    </source>
</evidence>
<dbReference type="PANTHER" id="PTHR31649:SF10">
    <property type="entry name" value="IP19903P-RELATED"/>
    <property type="match status" value="1"/>
</dbReference>
<reference evidence="2" key="1">
    <citation type="submission" date="2019-08" db="EMBL/GenBank/DDBJ databases">
        <title>The genome of the North American firefly Photinus pyralis.</title>
        <authorList>
            <consortium name="Photinus pyralis genome working group"/>
            <person name="Fallon T.R."/>
            <person name="Sander Lower S.E."/>
            <person name="Weng J.-K."/>
        </authorList>
    </citation>
    <scope>NUCLEOTIDE SEQUENCE</scope>
    <source>
        <strain evidence="2">TRF0915ILg1</strain>
        <tissue evidence="2">Whole body</tissue>
    </source>
</reference>
<dbReference type="InterPro" id="IPR006616">
    <property type="entry name" value="DM9_repeat"/>
</dbReference>
<evidence type="ECO:0000313" key="3">
    <source>
        <dbReference type="Proteomes" id="UP000801492"/>
    </source>
</evidence>
<organism evidence="2 3">
    <name type="scientific">Ignelater luminosus</name>
    <name type="common">Cucubano</name>
    <name type="synonym">Pyrophorus luminosus</name>
    <dbReference type="NCBI Taxonomy" id="2038154"/>
    <lineage>
        <taxon>Eukaryota</taxon>
        <taxon>Metazoa</taxon>
        <taxon>Ecdysozoa</taxon>
        <taxon>Arthropoda</taxon>
        <taxon>Hexapoda</taxon>
        <taxon>Insecta</taxon>
        <taxon>Pterygota</taxon>
        <taxon>Neoptera</taxon>
        <taxon>Endopterygota</taxon>
        <taxon>Coleoptera</taxon>
        <taxon>Polyphaga</taxon>
        <taxon>Elateriformia</taxon>
        <taxon>Elateroidea</taxon>
        <taxon>Elateridae</taxon>
        <taxon>Agrypninae</taxon>
        <taxon>Pyrophorini</taxon>
        <taxon>Ignelater</taxon>
    </lineage>
</organism>
<evidence type="ECO:0000313" key="2">
    <source>
        <dbReference type="EMBL" id="KAF2879110.1"/>
    </source>
</evidence>
<accession>A0A8K0C3C2</accession>
<gene>
    <name evidence="2" type="ORF">ILUMI_27058</name>
</gene>
<dbReference type="OrthoDB" id="6767006at2759"/>
<dbReference type="EMBL" id="VTPC01091227">
    <property type="protein sequence ID" value="KAF2879110.1"/>
    <property type="molecule type" value="Genomic_DNA"/>
</dbReference>
<keyword evidence="3" id="KW-1185">Reference proteome</keyword>
<dbReference type="Proteomes" id="UP000801492">
    <property type="component" value="Unassembled WGS sequence"/>
</dbReference>
<proteinExistence type="predicted"/>
<dbReference type="PANTHER" id="PTHR31649">
    <property type="entry name" value="AGAP009604-PA"/>
    <property type="match status" value="1"/>
</dbReference>
<sequence>MNSLGLLSILLGLCVFYTNVKANCNVEGYYWRDYTGETPADALAGGTDVNGKPIYIGQIFNLRFLIPAKIYENDKTAYYEYGGPEHSIKDNIKILCTQHPEHFKWVRTNNEEIKLMTSGHLVIGGYEPGCTTYIGRVRHAGEILVGKALTDNLPQFAGLYVTKDEKAKKYTTFEVLTFDPNTV</sequence>
<keyword evidence="1" id="KW-0732">Signal</keyword>
<protein>
    <submittedName>
        <fullName evidence="2">Uncharacterized protein</fullName>
    </submittedName>
</protein>
<dbReference type="Pfam" id="PF11901">
    <property type="entry name" value="DM9"/>
    <property type="match status" value="1"/>
</dbReference>
<feature type="signal peptide" evidence="1">
    <location>
        <begin position="1"/>
        <end position="22"/>
    </location>
</feature>